<reference evidence="2" key="1">
    <citation type="submission" date="2016-03" db="EMBL/GenBank/DDBJ databases">
        <title>Mechanisms controlling the formation of the plant cell surface in tip-growing cells are functionally conserved among land plants.</title>
        <authorList>
            <person name="Honkanen S."/>
            <person name="Jones V.A."/>
            <person name="Morieri G."/>
            <person name="Champion C."/>
            <person name="Hetherington A.J."/>
            <person name="Kelly S."/>
            <person name="Saint-Marcoux D."/>
            <person name="Proust H."/>
            <person name="Prescott H."/>
            <person name="Dolan L."/>
        </authorList>
    </citation>
    <scope>NUCLEOTIDE SEQUENCE [LARGE SCALE GENOMIC DNA]</scope>
    <source>
        <tissue evidence="2">Whole gametophyte</tissue>
    </source>
</reference>
<gene>
    <name evidence="2" type="ORF">AXG93_763s1060</name>
</gene>
<comment type="caution">
    <text evidence="2">The sequence shown here is derived from an EMBL/GenBank/DDBJ whole genome shotgun (WGS) entry which is preliminary data.</text>
</comment>
<feature type="compositionally biased region" description="Polar residues" evidence="1">
    <location>
        <begin position="35"/>
        <end position="44"/>
    </location>
</feature>
<dbReference type="AlphaFoldDB" id="A0A176WRB3"/>
<evidence type="ECO:0000313" key="3">
    <source>
        <dbReference type="Proteomes" id="UP000077202"/>
    </source>
</evidence>
<keyword evidence="3" id="KW-1185">Reference proteome</keyword>
<proteinExistence type="predicted"/>
<organism evidence="2 3">
    <name type="scientific">Marchantia polymorpha subsp. ruderalis</name>
    <dbReference type="NCBI Taxonomy" id="1480154"/>
    <lineage>
        <taxon>Eukaryota</taxon>
        <taxon>Viridiplantae</taxon>
        <taxon>Streptophyta</taxon>
        <taxon>Embryophyta</taxon>
        <taxon>Marchantiophyta</taxon>
        <taxon>Marchantiopsida</taxon>
        <taxon>Marchantiidae</taxon>
        <taxon>Marchantiales</taxon>
        <taxon>Marchantiaceae</taxon>
        <taxon>Marchantia</taxon>
    </lineage>
</organism>
<name>A0A176WRB3_MARPO</name>
<feature type="compositionally biased region" description="Basic and acidic residues" evidence="1">
    <location>
        <begin position="1"/>
        <end position="24"/>
    </location>
</feature>
<dbReference type="EMBL" id="LVLJ01000267">
    <property type="protein sequence ID" value="OAE35073.1"/>
    <property type="molecule type" value="Genomic_DNA"/>
</dbReference>
<protein>
    <submittedName>
        <fullName evidence="2">Uncharacterized protein</fullName>
    </submittedName>
</protein>
<evidence type="ECO:0000256" key="1">
    <source>
        <dbReference type="SAM" id="MobiDB-lite"/>
    </source>
</evidence>
<accession>A0A176WRB3</accession>
<dbReference type="Proteomes" id="UP000077202">
    <property type="component" value="Unassembled WGS sequence"/>
</dbReference>
<sequence length="166" mass="18255">MARARERAFGTENGEQKRPPEKRRPSCKSAVLASGETNRCSSSEPFAGKRSTFEYPIAEPSTGPNFFFEAGDRNEAFRFSGSRTAAAAAGNRELRGRGREGTDLQQCSEHWNIVSRGAGLKARKARRNKAHVCGWSCASSGNARRLMVGGGRSFKKRHQFSRAELS</sequence>
<evidence type="ECO:0000313" key="2">
    <source>
        <dbReference type="EMBL" id="OAE35073.1"/>
    </source>
</evidence>
<feature type="region of interest" description="Disordered" evidence="1">
    <location>
        <begin position="1"/>
        <end position="45"/>
    </location>
</feature>